<name>A0A1M4VHS8_VIBGA</name>
<gene>
    <name evidence="2" type="ORF">SAMN02745781_00717</name>
</gene>
<dbReference type="InterPro" id="IPR041443">
    <property type="entry name" value="Exop_C"/>
</dbReference>
<dbReference type="InterPro" id="IPR008979">
    <property type="entry name" value="Galactose-bd-like_sf"/>
</dbReference>
<accession>A0A1M4VHS8</accession>
<feature type="domain" description="ExoP galactose-binding-like" evidence="1">
    <location>
        <begin position="66"/>
        <end position="199"/>
    </location>
</feature>
<keyword evidence="3" id="KW-1185">Reference proteome</keyword>
<proteinExistence type="predicted"/>
<reference evidence="3" key="1">
    <citation type="submission" date="2016-11" db="EMBL/GenBank/DDBJ databases">
        <authorList>
            <person name="Varghese N."/>
            <person name="Submissions S."/>
        </authorList>
    </citation>
    <scope>NUCLEOTIDE SEQUENCE [LARGE SCALE GENOMIC DNA]</scope>
    <source>
        <strain evidence="3">DSM 21264</strain>
    </source>
</reference>
<evidence type="ECO:0000259" key="1">
    <source>
        <dbReference type="Pfam" id="PF18559"/>
    </source>
</evidence>
<evidence type="ECO:0000313" key="2">
    <source>
        <dbReference type="EMBL" id="SHE68402.1"/>
    </source>
</evidence>
<dbReference type="RefSeq" id="WP_072955613.1">
    <property type="nucleotide sequence ID" value="NZ_FQUH01000002.1"/>
</dbReference>
<evidence type="ECO:0000313" key="3">
    <source>
        <dbReference type="Proteomes" id="UP000184159"/>
    </source>
</evidence>
<dbReference type="Proteomes" id="UP000184159">
    <property type="component" value="Unassembled WGS sequence"/>
</dbReference>
<organism evidence="2 3">
    <name type="scientific">Vibrio gazogenes DSM 21264 = NBRC 103151</name>
    <dbReference type="NCBI Taxonomy" id="1123492"/>
    <lineage>
        <taxon>Bacteria</taxon>
        <taxon>Pseudomonadati</taxon>
        <taxon>Pseudomonadota</taxon>
        <taxon>Gammaproteobacteria</taxon>
        <taxon>Vibrionales</taxon>
        <taxon>Vibrionaceae</taxon>
        <taxon>Vibrio</taxon>
    </lineage>
</organism>
<dbReference type="EMBL" id="FQUH01000002">
    <property type="protein sequence ID" value="SHE68402.1"/>
    <property type="molecule type" value="Genomic_DNA"/>
</dbReference>
<dbReference type="AlphaFoldDB" id="A0A1M4VHS8"/>
<dbReference type="SUPFAM" id="SSF49785">
    <property type="entry name" value="Galactose-binding domain-like"/>
    <property type="match status" value="1"/>
</dbReference>
<dbReference type="Pfam" id="PF18559">
    <property type="entry name" value="Exop_C"/>
    <property type="match status" value="1"/>
</dbReference>
<protein>
    <recommendedName>
        <fullName evidence="1">ExoP galactose-binding-like domain-containing protein</fullName>
    </recommendedName>
</protein>
<dbReference type="Gene3D" id="2.60.120.430">
    <property type="entry name" value="Galactose-binding lectin"/>
    <property type="match status" value="1"/>
</dbReference>
<dbReference type="PROSITE" id="PS51257">
    <property type="entry name" value="PROKAR_LIPOPROTEIN"/>
    <property type="match status" value="1"/>
</dbReference>
<sequence length="401" mass="43217">MKQITAKSLILSLTPMILAGCNFEKNIDHIDVSKKSNDLVLLGTGSSSDISPWIQSEKDAWNLMAVTESQTSTSTMSAALSNGIVDVQVSGSGSNILMMQSASGIDVSQYKSGYIQFKIRPKSTPPSAITVSIDNEWPVRSSLVLSGKLADDRNWQTLAVPVACMKPFDGAKAVDLSQVKNPFHLDVKEAFNYEITDISYRLTTDQTPVVDSVTCADAAAKNSVNQAPDLVAGDTALFYSGDITKAQDLSSAYPPNDFSGNVESVNNVIAVSFSKNNGMFLGADDSKSDFSSHATDVVTVDMKVKSYGESGSIQARMDGQTADTGTFFSLDSSVLPADDKWYRCQMLVSSMIPTSNLTSVKKALYLSGVWDQMKDLEFSFANVAVIKPRKDYNASKPCIAL</sequence>